<dbReference type="Gene3D" id="1.25.40.10">
    <property type="entry name" value="Tetratricopeptide repeat domain"/>
    <property type="match status" value="2"/>
</dbReference>
<keyword evidence="2" id="KW-0067">ATP-binding</keyword>
<dbReference type="Pfam" id="PF13191">
    <property type="entry name" value="AAA_16"/>
    <property type="match status" value="1"/>
</dbReference>
<dbReference type="InterPro" id="IPR027417">
    <property type="entry name" value="P-loop_NTPase"/>
</dbReference>
<dbReference type="InterPro" id="IPR036388">
    <property type="entry name" value="WH-like_DNA-bd_sf"/>
</dbReference>
<dbReference type="Gene3D" id="1.10.10.10">
    <property type="entry name" value="Winged helix-like DNA-binding domain superfamily/Winged helix DNA-binding domain"/>
    <property type="match status" value="1"/>
</dbReference>
<dbReference type="SUPFAM" id="SSF46894">
    <property type="entry name" value="C-terminal effector domain of the bipartite response regulators"/>
    <property type="match status" value="1"/>
</dbReference>
<gene>
    <name evidence="2" type="ORF">ACFSJG_16230</name>
</gene>
<dbReference type="InterPro" id="IPR041664">
    <property type="entry name" value="AAA_16"/>
</dbReference>
<evidence type="ECO:0000313" key="2">
    <source>
        <dbReference type="EMBL" id="MFD1813768.1"/>
    </source>
</evidence>
<name>A0ABW4P6N0_9NOCA</name>
<accession>A0ABW4P6N0</accession>
<organism evidence="2 3">
    <name type="scientific">Rhodococcus gannanensis</name>
    <dbReference type="NCBI Taxonomy" id="1960308"/>
    <lineage>
        <taxon>Bacteria</taxon>
        <taxon>Bacillati</taxon>
        <taxon>Actinomycetota</taxon>
        <taxon>Actinomycetes</taxon>
        <taxon>Mycobacteriales</taxon>
        <taxon>Nocardiaceae</taxon>
        <taxon>Rhodococcus</taxon>
    </lineage>
</organism>
<proteinExistence type="predicted"/>
<keyword evidence="3" id="KW-1185">Reference proteome</keyword>
<dbReference type="InterPro" id="IPR016032">
    <property type="entry name" value="Sig_transdc_resp-reg_C-effctor"/>
</dbReference>
<dbReference type="RefSeq" id="WP_378486260.1">
    <property type="nucleotide sequence ID" value="NZ_JBHUFB010000012.1"/>
</dbReference>
<dbReference type="Pfam" id="PF03704">
    <property type="entry name" value="BTAD"/>
    <property type="match status" value="1"/>
</dbReference>
<reference evidence="3" key="1">
    <citation type="journal article" date="2019" name="Int. J. Syst. Evol. Microbiol.">
        <title>The Global Catalogue of Microorganisms (GCM) 10K type strain sequencing project: providing services to taxonomists for standard genome sequencing and annotation.</title>
        <authorList>
            <consortium name="The Broad Institute Genomics Platform"/>
            <consortium name="The Broad Institute Genome Sequencing Center for Infectious Disease"/>
            <person name="Wu L."/>
            <person name="Ma J."/>
        </authorList>
    </citation>
    <scope>NUCLEOTIDE SEQUENCE [LARGE SCALE GENOMIC DNA]</scope>
    <source>
        <strain evidence="3">DT72</strain>
    </source>
</reference>
<dbReference type="PANTHER" id="PTHR35807">
    <property type="entry name" value="TRANSCRIPTIONAL REGULATOR REDD-RELATED"/>
    <property type="match status" value="1"/>
</dbReference>
<dbReference type="SUPFAM" id="SSF48452">
    <property type="entry name" value="TPR-like"/>
    <property type="match status" value="1"/>
</dbReference>
<dbReference type="InterPro" id="IPR005158">
    <property type="entry name" value="BTAD"/>
</dbReference>
<feature type="domain" description="Bacterial transcriptional activator" evidence="1">
    <location>
        <begin position="97"/>
        <end position="238"/>
    </location>
</feature>
<evidence type="ECO:0000259" key="1">
    <source>
        <dbReference type="SMART" id="SM01043"/>
    </source>
</evidence>
<dbReference type="Proteomes" id="UP001597286">
    <property type="component" value="Unassembled WGS sequence"/>
</dbReference>
<dbReference type="GO" id="GO:0005524">
    <property type="term" value="F:ATP binding"/>
    <property type="evidence" value="ECO:0007669"/>
    <property type="project" value="UniProtKB-KW"/>
</dbReference>
<dbReference type="InterPro" id="IPR011990">
    <property type="entry name" value="TPR-like_helical_dom_sf"/>
</dbReference>
<comment type="caution">
    <text evidence="2">The sequence shown here is derived from an EMBL/GenBank/DDBJ whole genome shotgun (WGS) entry which is preliminary data.</text>
</comment>
<dbReference type="InterPro" id="IPR051677">
    <property type="entry name" value="AfsR-DnrI-RedD_regulator"/>
</dbReference>
<dbReference type="SMART" id="SM01043">
    <property type="entry name" value="BTAD"/>
    <property type="match status" value="1"/>
</dbReference>
<protein>
    <submittedName>
        <fullName evidence="2">ATP-binding protein</fullName>
    </submittedName>
</protein>
<keyword evidence="2" id="KW-0547">Nucleotide-binding</keyword>
<dbReference type="SUPFAM" id="SSF52540">
    <property type="entry name" value="P-loop containing nucleoside triphosphate hydrolases"/>
    <property type="match status" value="1"/>
</dbReference>
<sequence>MLHVTFLGEQAIIDSETGDAVSVPPRALTLLAFLVVHAGMPQPRHRLASLFWPDSPDAQALTNLRRELHHLRRSLADAPDLVVSPTDLCWRDGDCAVDVRNFAAEHAEAVHADDDSGFDAHATAALGAYRGAFLPDCDDDWADPVRTGLEQDCVDLCDRLAAVRRRAGDLRAAAELMRRRIRERPLEETGYRTLMEVQFELGDRSGAVRTYHHCAAVLERELDVEPDPMTRDAFERLLGDGAADTPPVGGARVPAPPLIGRDAALDTLANVWTRASAGRAELVVVAGDAGVGKTRLVADFARGARRRGAVVAAARCFAGTGRLPLAPVVDWLRDPVLGEAVRQLDPQWRSAVDLLMSPGSAGPDSEGAAGAWRRTRFVEGLARALVAAARPTLLVLDDVQWCDGDTLDVVHYLVGALPRAPVLIAATLRNDGSDAARLLGPLTTAAPVTTVSLGPLDTAAAAALADALAGRPLTAPEHALLLAGTGGFPLHLVAAMQSGVVPGTGDERAERLRDLFGSRLAALGPDAAAVVTLAAAAGRDVSLDLLVEAGDLDPVATVRAVDVLWRQRILRETGRGYDFTHDLLRDAAYQRINPPQRWLLHRRLAQGIELLHGSDLDPYSAQLARQYDRGGRPERAVPHYLRAAELATATYGYADAVRLNRAAVTAVRALPDSTDARRHELAALEASAAPLTASRGYASPDLQAALERAVDLAEQLGQREQLTAGLVGLWSSRFVQGRNLDAEQVAARALAVAEATGDGESVGAAHFACGGSAVSLARPEEALTHFDAADALTRGGRTLWVGARYDVHGRAWAAHALWMCDRPDDARAAAESAVVLARTDDQPYTLAVALAYGAVTRQLLGDSDALGDSVAELADLCDRYGFAYYREWGMVLGGWLRTDAVLAADGVERLRSTGAFARMPYWLWLLADIHARAGRTGSARAILDAALTAARSHTDRWWLPQIERSRDDLS</sequence>
<dbReference type="EMBL" id="JBHUFB010000012">
    <property type="protein sequence ID" value="MFD1813768.1"/>
    <property type="molecule type" value="Genomic_DNA"/>
</dbReference>
<evidence type="ECO:0000313" key="3">
    <source>
        <dbReference type="Proteomes" id="UP001597286"/>
    </source>
</evidence>